<proteinExistence type="predicted"/>
<organism evidence="2 3">
    <name type="scientific">Thalassobacter stenotrophicus</name>
    <dbReference type="NCBI Taxonomy" id="266809"/>
    <lineage>
        <taxon>Bacteria</taxon>
        <taxon>Pseudomonadati</taxon>
        <taxon>Pseudomonadota</taxon>
        <taxon>Alphaproteobacteria</taxon>
        <taxon>Rhodobacterales</taxon>
        <taxon>Roseobacteraceae</taxon>
        <taxon>Thalassobacter</taxon>
    </lineage>
</organism>
<gene>
    <name evidence="2" type="ORF">THS5294_01233</name>
</gene>
<accession>A0A0P1EXW2</accession>
<reference evidence="2 3" key="1">
    <citation type="submission" date="2015-09" db="EMBL/GenBank/DDBJ databases">
        <authorList>
            <consortium name="Swine Surveillance"/>
        </authorList>
    </citation>
    <scope>NUCLEOTIDE SEQUENCE [LARGE SCALE GENOMIC DNA]</scope>
    <source>
        <strain evidence="2 3">CECT 5294</strain>
    </source>
</reference>
<dbReference type="eggNOG" id="ENOG503380X">
    <property type="taxonomic scope" value="Bacteria"/>
</dbReference>
<dbReference type="Proteomes" id="UP000051298">
    <property type="component" value="Unassembled WGS sequence"/>
</dbReference>
<evidence type="ECO:0000313" key="2">
    <source>
        <dbReference type="EMBL" id="CUH59944.1"/>
    </source>
</evidence>
<feature type="signal peptide" evidence="1">
    <location>
        <begin position="1"/>
        <end position="26"/>
    </location>
</feature>
<protein>
    <submittedName>
        <fullName evidence="2">Uncharacterized protein</fullName>
    </submittedName>
</protein>
<keyword evidence="1" id="KW-0732">Signal</keyword>
<name>A0A0P1EXW2_9RHOB</name>
<sequence>MLKPLMASALVLSLILTSVSATPARAGGEDIAKVLGGLVVLYAIGRAIDDSNATPRVQRQTTATPRRHVGHRNKVIPDRCFREVVSRGEIRRGYGARCMQNTVRRAGALPPQCIRQIDTRRGTRNLYSERCLRRNGWVRG</sequence>
<dbReference type="EMBL" id="CYRX01000011">
    <property type="protein sequence ID" value="CUH59944.1"/>
    <property type="molecule type" value="Genomic_DNA"/>
</dbReference>
<evidence type="ECO:0000313" key="3">
    <source>
        <dbReference type="Proteomes" id="UP000051298"/>
    </source>
</evidence>
<dbReference type="AlphaFoldDB" id="A0A0P1EXW2"/>
<dbReference type="STRING" id="266809.PM03_09690"/>
<feature type="chain" id="PRO_5006062027" evidence="1">
    <location>
        <begin position="27"/>
        <end position="140"/>
    </location>
</feature>
<dbReference type="RefSeq" id="WP_058123019.1">
    <property type="nucleotide sequence ID" value="NZ_CYRX01000011.1"/>
</dbReference>
<evidence type="ECO:0000256" key="1">
    <source>
        <dbReference type="SAM" id="SignalP"/>
    </source>
</evidence>